<dbReference type="PRINTS" id="PR00370">
    <property type="entry name" value="FMOXYGENASE"/>
</dbReference>
<organism evidence="6 7">
    <name type="scientific">Paraburkholderia madseniana</name>
    <dbReference type="NCBI Taxonomy" id="2599607"/>
    <lineage>
        <taxon>Bacteria</taxon>
        <taxon>Pseudomonadati</taxon>
        <taxon>Pseudomonadota</taxon>
        <taxon>Betaproteobacteria</taxon>
        <taxon>Burkholderiales</taxon>
        <taxon>Burkholderiaceae</taxon>
        <taxon>Paraburkholderia</taxon>
    </lineage>
</organism>
<comment type="caution">
    <text evidence="6">The sequence shown here is derived from an EMBL/GenBank/DDBJ whole genome shotgun (WGS) entry which is preliminary data.</text>
</comment>
<keyword evidence="3" id="KW-0274">FAD</keyword>
<evidence type="ECO:0000313" key="6">
    <source>
        <dbReference type="EMBL" id="KAE8756701.1"/>
    </source>
</evidence>
<dbReference type="Proteomes" id="UP000463700">
    <property type="component" value="Unassembled WGS sequence"/>
</dbReference>
<dbReference type="InterPro" id="IPR050346">
    <property type="entry name" value="FMO-like"/>
</dbReference>
<evidence type="ECO:0000256" key="4">
    <source>
        <dbReference type="ARBA" id="ARBA00022857"/>
    </source>
</evidence>
<evidence type="ECO:0000256" key="3">
    <source>
        <dbReference type="ARBA" id="ARBA00022827"/>
    </source>
</evidence>
<dbReference type="Gene3D" id="3.50.50.60">
    <property type="entry name" value="FAD/NAD(P)-binding domain"/>
    <property type="match status" value="1"/>
</dbReference>
<dbReference type="InterPro" id="IPR020946">
    <property type="entry name" value="Flavin_mOase-like"/>
</dbReference>
<gene>
    <name evidence="6" type="ORF">FSO04_27380</name>
</gene>
<evidence type="ECO:0000313" key="7">
    <source>
        <dbReference type="Proteomes" id="UP000463700"/>
    </source>
</evidence>
<dbReference type="InterPro" id="IPR000960">
    <property type="entry name" value="Flavin_mOase"/>
</dbReference>
<dbReference type="GO" id="GO:0004499">
    <property type="term" value="F:N,N-dimethylaniline monooxygenase activity"/>
    <property type="evidence" value="ECO:0007669"/>
    <property type="project" value="InterPro"/>
</dbReference>
<evidence type="ECO:0000256" key="5">
    <source>
        <dbReference type="ARBA" id="ARBA00023002"/>
    </source>
</evidence>
<dbReference type="PIRSF" id="PIRSF000332">
    <property type="entry name" value="FMO"/>
    <property type="match status" value="1"/>
</dbReference>
<accession>A0A6N6W945</accession>
<dbReference type="PANTHER" id="PTHR23023">
    <property type="entry name" value="DIMETHYLANILINE MONOOXYGENASE"/>
    <property type="match status" value="1"/>
</dbReference>
<comment type="similarity">
    <text evidence="1">Belongs to the FMO family.</text>
</comment>
<dbReference type="GO" id="GO:0050661">
    <property type="term" value="F:NADP binding"/>
    <property type="evidence" value="ECO:0007669"/>
    <property type="project" value="InterPro"/>
</dbReference>
<name>A0A6N6W945_9BURK</name>
<evidence type="ECO:0000256" key="2">
    <source>
        <dbReference type="ARBA" id="ARBA00022630"/>
    </source>
</evidence>
<dbReference type="EMBL" id="VOSW01000058">
    <property type="protein sequence ID" value="KAE8756701.1"/>
    <property type="molecule type" value="Genomic_DNA"/>
</dbReference>
<dbReference type="OrthoDB" id="9790219at2"/>
<dbReference type="GO" id="GO:0050660">
    <property type="term" value="F:flavin adenine dinucleotide binding"/>
    <property type="evidence" value="ECO:0007669"/>
    <property type="project" value="InterPro"/>
</dbReference>
<keyword evidence="4" id="KW-0521">NADP</keyword>
<proteinExistence type="inferred from homology"/>
<evidence type="ECO:0000256" key="1">
    <source>
        <dbReference type="ARBA" id="ARBA00009183"/>
    </source>
</evidence>
<dbReference type="SUPFAM" id="SSF51905">
    <property type="entry name" value="FAD/NAD(P)-binding domain"/>
    <property type="match status" value="2"/>
</dbReference>
<keyword evidence="2" id="KW-0285">Flavoprotein</keyword>
<sequence length="431" mass="47506">MSKQARYCVIGAGAAGLAALKTLTDEGFAVDCFEKGEQVGGHWHHDYDALHLITPKSSSFFDGFPLPASYPMYPSRELIAAYMCSYAETFGLNRMITFRTAVERIEPLGERGRDGWRVTLSDGAVRDYTGVIVANGHLWDQNIPAVGKGYTGRSIHSGSYRNTSEIEGRVLVVGFGNSGCDLAVDAAQSRMDVTIAMRCGQVFQPKTFFGVPRGEVAALNALPPELANMATMSLINTVFGTHENYPGMPAPETYDLEKQPPVVNSLLLYWIQHGRIKVAPGLRAIDGKRVTFTDGTEGEFDTILWATGFKTTLPFLDTSLLEWRDGVPLRTAAMTLPTTLESLYFVGLTAPRGAQWPVYCTQSRLIARFMKQREQGTDDLAERFAGLQTADSRIDIVRRVWQQNLDETTRQLDAIAQQPAIAVETESDITT</sequence>
<reference evidence="6 7" key="1">
    <citation type="journal article" date="2020" name="Int. J. Syst. Evol. Microbiol.">
        <title>Paraburkholderia madseniana sp. nov., a phenolic acid-degrading bacterium isolated from acidic forest soil.</title>
        <authorList>
            <person name="Wilhelm R.C."/>
            <person name="Murphy S.J.L."/>
            <person name="Feriancek N.M."/>
            <person name="Karasz D.C."/>
            <person name="DeRito C.M."/>
            <person name="Newman J.D."/>
            <person name="Buckley D.H."/>
        </authorList>
    </citation>
    <scope>NUCLEOTIDE SEQUENCE [LARGE SCALE GENOMIC DNA]</scope>
    <source>
        <strain evidence="6 7">RP11</strain>
    </source>
</reference>
<dbReference type="AlphaFoldDB" id="A0A6N6W945"/>
<dbReference type="RefSeq" id="WP_154564412.1">
    <property type="nucleotide sequence ID" value="NZ_VOSW01000058.1"/>
</dbReference>
<keyword evidence="5" id="KW-0560">Oxidoreductase</keyword>
<dbReference type="Pfam" id="PF00743">
    <property type="entry name" value="FMO-like"/>
    <property type="match status" value="1"/>
</dbReference>
<dbReference type="InterPro" id="IPR036188">
    <property type="entry name" value="FAD/NAD-bd_sf"/>
</dbReference>
<protein>
    <submittedName>
        <fullName evidence="6">NAD(P)-binding protein</fullName>
    </submittedName>
</protein>